<dbReference type="Proteomes" id="UP000630805">
    <property type="component" value="Unassembled WGS sequence"/>
</dbReference>
<evidence type="ECO:0000313" key="2">
    <source>
        <dbReference type="EMBL" id="NVO56725.1"/>
    </source>
</evidence>
<dbReference type="Pfam" id="PF13501">
    <property type="entry name" value="SoxY"/>
    <property type="match status" value="1"/>
</dbReference>
<name>A0ABX2PRI0_9RHOB</name>
<sequence>MTVTRRDAMQVSIWAMLCLATPVRAQEISAVPVNAKLEEVIAAFTEGDAISNEGVILTVPELAEDGYRVPVEIDAPEAQEILLIAPGNPVLPVLKARFGPLAGSQKIATRMRLAETQDVLALARLPEGSLRSDRQPVSVVVGGCA</sequence>
<dbReference type="Gene3D" id="2.60.40.2470">
    <property type="entry name" value="SoxY domain"/>
    <property type="match status" value="1"/>
</dbReference>
<protein>
    <submittedName>
        <fullName evidence="2">Thiosulfate oxidation carrier protein SoxY</fullName>
    </submittedName>
</protein>
<dbReference type="InterPro" id="IPR038162">
    <property type="entry name" value="SoxY_sf"/>
</dbReference>
<dbReference type="InterPro" id="IPR032711">
    <property type="entry name" value="SoxY"/>
</dbReference>
<accession>A0ABX2PRI0</accession>
<evidence type="ECO:0000313" key="3">
    <source>
        <dbReference type="Proteomes" id="UP000630805"/>
    </source>
</evidence>
<feature type="domain" description="Ig-like SoxY" evidence="1">
    <location>
        <begin position="44"/>
        <end position="144"/>
    </location>
</feature>
<reference evidence="2 3" key="1">
    <citation type="submission" date="2020-06" db="EMBL/GenBank/DDBJ databases">
        <authorList>
            <person name="Cao W.R."/>
        </authorList>
    </citation>
    <scope>NUCLEOTIDE SEQUENCE [LARGE SCALE GENOMIC DNA]</scope>
    <source>
        <strain evidence="2 3">B1Z28</strain>
    </source>
</reference>
<keyword evidence="3" id="KW-1185">Reference proteome</keyword>
<dbReference type="RefSeq" id="WP_176865441.1">
    <property type="nucleotide sequence ID" value="NZ_JABXWT010000006.1"/>
</dbReference>
<evidence type="ECO:0000259" key="1">
    <source>
        <dbReference type="Pfam" id="PF13501"/>
    </source>
</evidence>
<proteinExistence type="predicted"/>
<organism evidence="2 3">
    <name type="scientific">Ruegeria haliotis</name>
    <dbReference type="NCBI Taxonomy" id="2747601"/>
    <lineage>
        <taxon>Bacteria</taxon>
        <taxon>Pseudomonadati</taxon>
        <taxon>Pseudomonadota</taxon>
        <taxon>Alphaproteobacteria</taxon>
        <taxon>Rhodobacterales</taxon>
        <taxon>Roseobacteraceae</taxon>
        <taxon>Ruegeria</taxon>
    </lineage>
</organism>
<gene>
    <name evidence="2" type="ORF">HW561_13110</name>
</gene>
<dbReference type="EMBL" id="JABXWT010000006">
    <property type="protein sequence ID" value="NVO56725.1"/>
    <property type="molecule type" value="Genomic_DNA"/>
</dbReference>
<comment type="caution">
    <text evidence="2">The sequence shown here is derived from an EMBL/GenBank/DDBJ whole genome shotgun (WGS) entry which is preliminary data.</text>
</comment>